<sequence>MSIRRNAGIFWGAVLLAVLVVFCGTVSAAEKPYTPQPGNPVRKAVLDGLRNWVWENHEVRVVFVVRYLKVAEGWAWTETAPQSPDGARKYEGLMALLRRTGDGWEVMHVPSGEEDAPPVDGTYFEMLIEEAPGIPRGIFPWERKVN</sequence>
<proteinExistence type="predicted"/>
<accession>A0A644X3H3</accession>
<dbReference type="EMBL" id="VSSQ01001730">
    <property type="protein sequence ID" value="MPM10702.1"/>
    <property type="molecule type" value="Genomic_DNA"/>
</dbReference>
<dbReference type="AlphaFoldDB" id="A0A644X3H3"/>
<reference evidence="1" key="1">
    <citation type="submission" date="2019-08" db="EMBL/GenBank/DDBJ databases">
        <authorList>
            <person name="Kucharzyk K."/>
            <person name="Murdoch R.W."/>
            <person name="Higgins S."/>
            <person name="Loffler F."/>
        </authorList>
    </citation>
    <scope>NUCLEOTIDE SEQUENCE</scope>
</reference>
<organism evidence="1">
    <name type="scientific">bioreactor metagenome</name>
    <dbReference type="NCBI Taxonomy" id="1076179"/>
    <lineage>
        <taxon>unclassified sequences</taxon>
        <taxon>metagenomes</taxon>
        <taxon>ecological metagenomes</taxon>
    </lineage>
</organism>
<protein>
    <submittedName>
        <fullName evidence="1">Uncharacterized protein</fullName>
    </submittedName>
</protein>
<gene>
    <name evidence="1" type="ORF">SDC9_57036</name>
</gene>
<evidence type="ECO:0000313" key="1">
    <source>
        <dbReference type="EMBL" id="MPM10702.1"/>
    </source>
</evidence>
<name>A0A644X3H3_9ZZZZ</name>
<comment type="caution">
    <text evidence="1">The sequence shown here is derived from an EMBL/GenBank/DDBJ whole genome shotgun (WGS) entry which is preliminary data.</text>
</comment>